<gene>
    <name evidence="7" type="ORF">THAPSDRAFT_20723</name>
</gene>
<keyword evidence="1" id="KW-0479">Metal-binding</keyword>
<feature type="region of interest" description="Disordered" evidence="5">
    <location>
        <begin position="1"/>
        <end position="22"/>
    </location>
</feature>
<keyword evidence="8" id="KW-1185">Reference proteome</keyword>
<evidence type="ECO:0000256" key="3">
    <source>
        <dbReference type="ARBA" id="ARBA00022833"/>
    </source>
</evidence>
<dbReference type="RefSeq" id="XP_002286115.1">
    <property type="nucleotide sequence ID" value="XM_002286079.1"/>
</dbReference>
<name>B8BQB8_THAPS</name>
<evidence type="ECO:0000256" key="2">
    <source>
        <dbReference type="ARBA" id="ARBA00022771"/>
    </source>
</evidence>
<evidence type="ECO:0000256" key="1">
    <source>
        <dbReference type="ARBA" id="ARBA00022723"/>
    </source>
</evidence>
<dbReference type="Pfam" id="PF01753">
    <property type="entry name" value="zf-MYND"/>
    <property type="match status" value="1"/>
</dbReference>
<keyword evidence="3" id="KW-0862">Zinc</keyword>
<dbReference type="HOGENOM" id="CLU_1013674_0_0_1"/>
<dbReference type="PaxDb" id="35128-Thaps20723"/>
<sequence length="275" mass="30183">MSSPNQANEKPTPNVPSSISDINTPRATFRWSQVLELGYEESAGTSSDLGTDVDPVCFHCGKSAEEGGVPKLSRCSKCGVACYCSRDCQVTNWKGGDGVVGHKFLCAAYKRVGEDMMIIFSDDKDSARQDILSRIRFYAFPYSVHKSSIVGRGFLFLQSDSSLAVLSLPAPTMSNGKKYPKQRSVLLHWLTMKEFSSEVCMEDFELASVQKELKSAVESYNEEVEVPVLMRFRCGHVAVGIAPLVPDIKLCKMLGKEYYGSGKGSGAVQLNIDDM</sequence>
<dbReference type="KEGG" id="tps:THAPSDRAFT_20723"/>
<evidence type="ECO:0000256" key="5">
    <source>
        <dbReference type="SAM" id="MobiDB-lite"/>
    </source>
</evidence>
<evidence type="ECO:0000313" key="8">
    <source>
        <dbReference type="Proteomes" id="UP000001449"/>
    </source>
</evidence>
<evidence type="ECO:0000256" key="4">
    <source>
        <dbReference type="PROSITE-ProRule" id="PRU00134"/>
    </source>
</evidence>
<dbReference type="AlphaFoldDB" id="B8BQB8"/>
<dbReference type="PROSITE" id="PS50865">
    <property type="entry name" value="ZF_MYND_2"/>
    <property type="match status" value="1"/>
</dbReference>
<evidence type="ECO:0000259" key="6">
    <source>
        <dbReference type="PROSITE" id="PS50865"/>
    </source>
</evidence>
<dbReference type="EMBL" id="CM000638">
    <property type="protein sequence ID" value="EED95756.1"/>
    <property type="molecule type" value="Genomic_DNA"/>
</dbReference>
<dbReference type="SUPFAM" id="SSF144232">
    <property type="entry name" value="HIT/MYND zinc finger-like"/>
    <property type="match status" value="1"/>
</dbReference>
<keyword evidence="2 4" id="KW-0863">Zinc-finger</keyword>
<accession>B8BQB8</accession>
<dbReference type="InParanoid" id="B8BQB8"/>
<dbReference type="OMA" id="MRFRCGH"/>
<dbReference type="Gene3D" id="6.10.140.2220">
    <property type="match status" value="1"/>
</dbReference>
<dbReference type="GeneID" id="7445645"/>
<dbReference type="GO" id="GO:0008270">
    <property type="term" value="F:zinc ion binding"/>
    <property type="evidence" value="ECO:0007669"/>
    <property type="project" value="UniProtKB-KW"/>
</dbReference>
<protein>
    <recommendedName>
        <fullName evidence="6">MYND-type domain-containing protein</fullName>
    </recommendedName>
</protein>
<dbReference type="eggNOG" id="ENOG502S44W">
    <property type="taxonomic scope" value="Eukaryota"/>
</dbReference>
<proteinExistence type="predicted"/>
<reference evidence="7 8" key="1">
    <citation type="journal article" date="2004" name="Science">
        <title>The genome of the diatom Thalassiosira pseudonana: ecology, evolution, and metabolism.</title>
        <authorList>
            <person name="Armbrust E.V."/>
            <person name="Berges J.A."/>
            <person name="Bowler C."/>
            <person name="Green B.R."/>
            <person name="Martinez D."/>
            <person name="Putnam N.H."/>
            <person name="Zhou S."/>
            <person name="Allen A.E."/>
            <person name="Apt K.E."/>
            <person name="Bechner M."/>
            <person name="Brzezinski M.A."/>
            <person name="Chaal B.K."/>
            <person name="Chiovitti A."/>
            <person name="Davis A.K."/>
            <person name="Demarest M.S."/>
            <person name="Detter J.C."/>
            <person name="Glavina T."/>
            <person name="Goodstein D."/>
            <person name="Hadi M.Z."/>
            <person name="Hellsten U."/>
            <person name="Hildebrand M."/>
            <person name="Jenkins B.D."/>
            <person name="Jurka J."/>
            <person name="Kapitonov V.V."/>
            <person name="Kroger N."/>
            <person name="Lau W.W."/>
            <person name="Lane T.W."/>
            <person name="Larimer F.W."/>
            <person name="Lippmeier J.C."/>
            <person name="Lucas S."/>
            <person name="Medina M."/>
            <person name="Montsant A."/>
            <person name="Obornik M."/>
            <person name="Parker M.S."/>
            <person name="Palenik B."/>
            <person name="Pazour G.J."/>
            <person name="Richardson P.M."/>
            <person name="Rynearson T.A."/>
            <person name="Saito M.A."/>
            <person name="Schwartz D.C."/>
            <person name="Thamatrakoln K."/>
            <person name="Valentin K."/>
            <person name="Vardi A."/>
            <person name="Wilkerson F.P."/>
            <person name="Rokhsar D.S."/>
        </authorList>
    </citation>
    <scope>NUCLEOTIDE SEQUENCE [LARGE SCALE GENOMIC DNA]</scope>
    <source>
        <strain evidence="7 8">CCMP1335</strain>
    </source>
</reference>
<feature type="domain" description="MYND-type" evidence="6">
    <location>
        <begin position="57"/>
        <end position="106"/>
    </location>
</feature>
<reference evidence="7 8" key="2">
    <citation type="journal article" date="2008" name="Nature">
        <title>The Phaeodactylum genome reveals the evolutionary history of diatom genomes.</title>
        <authorList>
            <person name="Bowler C."/>
            <person name="Allen A.E."/>
            <person name="Badger J.H."/>
            <person name="Grimwood J."/>
            <person name="Jabbari K."/>
            <person name="Kuo A."/>
            <person name="Maheswari U."/>
            <person name="Martens C."/>
            <person name="Maumus F."/>
            <person name="Otillar R.P."/>
            <person name="Rayko E."/>
            <person name="Salamov A."/>
            <person name="Vandepoele K."/>
            <person name="Beszteri B."/>
            <person name="Gruber A."/>
            <person name="Heijde M."/>
            <person name="Katinka M."/>
            <person name="Mock T."/>
            <person name="Valentin K."/>
            <person name="Verret F."/>
            <person name="Berges J.A."/>
            <person name="Brownlee C."/>
            <person name="Cadoret J.P."/>
            <person name="Chiovitti A."/>
            <person name="Choi C.J."/>
            <person name="Coesel S."/>
            <person name="De Martino A."/>
            <person name="Detter J.C."/>
            <person name="Durkin C."/>
            <person name="Falciatore A."/>
            <person name="Fournet J."/>
            <person name="Haruta M."/>
            <person name="Huysman M.J."/>
            <person name="Jenkins B.D."/>
            <person name="Jiroutova K."/>
            <person name="Jorgensen R.E."/>
            <person name="Joubert Y."/>
            <person name="Kaplan A."/>
            <person name="Kroger N."/>
            <person name="Kroth P.G."/>
            <person name="La Roche J."/>
            <person name="Lindquist E."/>
            <person name="Lommer M."/>
            <person name="Martin-Jezequel V."/>
            <person name="Lopez P.J."/>
            <person name="Lucas S."/>
            <person name="Mangogna M."/>
            <person name="McGinnis K."/>
            <person name="Medlin L.K."/>
            <person name="Montsant A."/>
            <person name="Oudot-Le Secq M.P."/>
            <person name="Napoli C."/>
            <person name="Obornik M."/>
            <person name="Parker M.S."/>
            <person name="Petit J.L."/>
            <person name="Porcel B.M."/>
            <person name="Poulsen N."/>
            <person name="Robison M."/>
            <person name="Rychlewski L."/>
            <person name="Rynearson T.A."/>
            <person name="Schmutz J."/>
            <person name="Shapiro H."/>
            <person name="Siaut M."/>
            <person name="Stanley M."/>
            <person name="Sussman M.R."/>
            <person name="Taylor A.R."/>
            <person name="Vardi A."/>
            <person name="von Dassow P."/>
            <person name="Vyverman W."/>
            <person name="Willis A."/>
            <person name="Wyrwicz L.S."/>
            <person name="Rokhsar D.S."/>
            <person name="Weissenbach J."/>
            <person name="Armbrust E.V."/>
            <person name="Green B.R."/>
            <person name="Van de Peer Y."/>
            <person name="Grigoriev I.V."/>
        </authorList>
    </citation>
    <scope>NUCLEOTIDE SEQUENCE [LARGE SCALE GENOMIC DNA]</scope>
    <source>
        <strain evidence="7 8">CCMP1335</strain>
    </source>
</reference>
<evidence type="ECO:0000313" key="7">
    <source>
        <dbReference type="EMBL" id="EED95756.1"/>
    </source>
</evidence>
<organism evidence="7 8">
    <name type="scientific">Thalassiosira pseudonana</name>
    <name type="common">Marine diatom</name>
    <name type="synonym">Cyclotella nana</name>
    <dbReference type="NCBI Taxonomy" id="35128"/>
    <lineage>
        <taxon>Eukaryota</taxon>
        <taxon>Sar</taxon>
        <taxon>Stramenopiles</taxon>
        <taxon>Ochrophyta</taxon>
        <taxon>Bacillariophyta</taxon>
        <taxon>Coscinodiscophyceae</taxon>
        <taxon>Thalassiosirophycidae</taxon>
        <taxon>Thalassiosirales</taxon>
        <taxon>Thalassiosiraceae</taxon>
        <taxon>Thalassiosira</taxon>
    </lineage>
</organism>
<dbReference type="InterPro" id="IPR002893">
    <property type="entry name" value="Znf_MYND"/>
</dbReference>
<dbReference type="Proteomes" id="UP000001449">
    <property type="component" value="Chromosome 1"/>
</dbReference>